<dbReference type="Proteomes" id="UP000481360">
    <property type="component" value="Unassembled WGS sequence"/>
</dbReference>
<keyword evidence="3" id="KW-0732">Signal</keyword>
<dbReference type="SUPFAM" id="SSF53933">
    <property type="entry name" value="Microbial ribonucleases"/>
    <property type="match status" value="1"/>
</dbReference>
<feature type="signal peptide" evidence="3">
    <location>
        <begin position="1"/>
        <end position="35"/>
    </location>
</feature>
<evidence type="ECO:0000256" key="3">
    <source>
        <dbReference type="SAM" id="SignalP"/>
    </source>
</evidence>
<dbReference type="GO" id="GO:0016787">
    <property type="term" value="F:hydrolase activity"/>
    <property type="evidence" value="ECO:0007669"/>
    <property type="project" value="UniProtKB-KW"/>
</dbReference>
<dbReference type="GO" id="GO:0003723">
    <property type="term" value="F:RNA binding"/>
    <property type="evidence" value="ECO:0007669"/>
    <property type="project" value="InterPro"/>
</dbReference>
<keyword evidence="1" id="KW-0540">Nuclease</keyword>
<dbReference type="Gene3D" id="3.10.450.30">
    <property type="entry name" value="Microbial ribonucleases"/>
    <property type="match status" value="1"/>
</dbReference>
<dbReference type="Pfam" id="PF00545">
    <property type="entry name" value="Ribonuclease"/>
    <property type="match status" value="1"/>
</dbReference>
<sequence>MQTLQPHWTRRLLAALAIVASVLGVTTVVTPAADAAVYNSCTQSRCSAAITANNTWKSLGYPTRRDWYDWPGGRCNFAGGTFQNREGQLPAGHTYQEFDVYPRACGAARDAYRIVRDRTNGYVYFSPDHYSNFYRITTS</sequence>
<evidence type="ECO:0000313" key="5">
    <source>
        <dbReference type="Proteomes" id="UP000481360"/>
    </source>
</evidence>
<evidence type="ECO:0000313" key="4">
    <source>
        <dbReference type="EMBL" id="NGY60199.1"/>
    </source>
</evidence>
<keyword evidence="2" id="KW-0378">Hydrolase</keyword>
<dbReference type="RefSeq" id="WP_166046186.1">
    <property type="nucleotide sequence ID" value="NZ_JAAMPJ010000003.1"/>
</dbReference>
<dbReference type="EMBL" id="JAAMPJ010000003">
    <property type="protein sequence ID" value="NGY60199.1"/>
    <property type="molecule type" value="Genomic_DNA"/>
</dbReference>
<reference evidence="4 5" key="1">
    <citation type="submission" date="2020-03" db="EMBL/GenBank/DDBJ databases">
        <title>Isolation and identification of active actinomycetes.</title>
        <authorList>
            <person name="Sun X."/>
        </authorList>
    </citation>
    <scope>NUCLEOTIDE SEQUENCE [LARGE SCALE GENOMIC DNA]</scope>
    <source>
        <strain evidence="4 5">NEAU-D13</strain>
    </source>
</reference>
<dbReference type="InterPro" id="IPR000026">
    <property type="entry name" value="N1-like"/>
</dbReference>
<dbReference type="InterPro" id="IPR016191">
    <property type="entry name" value="Ribonuclease/ribotoxin"/>
</dbReference>
<gene>
    <name evidence="4" type="ORF">G7043_14815</name>
</gene>
<comment type="caution">
    <text evidence="4">The sequence shown here is derived from an EMBL/GenBank/DDBJ whole genome shotgun (WGS) entry which is preliminary data.</text>
</comment>
<proteinExistence type="predicted"/>
<name>A0A7C9VYG7_9PSEU</name>
<feature type="chain" id="PRO_5028831838" evidence="3">
    <location>
        <begin position="36"/>
        <end position="139"/>
    </location>
</feature>
<accession>A0A7C9VYG7</accession>
<dbReference type="GO" id="GO:0004521">
    <property type="term" value="F:RNA endonuclease activity"/>
    <property type="evidence" value="ECO:0007669"/>
    <property type="project" value="InterPro"/>
</dbReference>
<dbReference type="AlphaFoldDB" id="A0A7C9VYG7"/>
<organism evidence="4 5">
    <name type="scientific">Lentzea alba</name>
    <dbReference type="NCBI Taxonomy" id="2714351"/>
    <lineage>
        <taxon>Bacteria</taxon>
        <taxon>Bacillati</taxon>
        <taxon>Actinomycetota</taxon>
        <taxon>Actinomycetes</taxon>
        <taxon>Pseudonocardiales</taxon>
        <taxon>Pseudonocardiaceae</taxon>
        <taxon>Lentzea</taxon>
    </lineage>
</organism>
<protein>
    <submittedName>
        <fullName evidence="4">Ribonuclease N</fullName>
    </submittedName>
</protein>
<evidence type="ECO:0000256" key="2">
    <source>
        <dbReference type="ARBA" id="ARBA00022801"/>
    </source>
</evidence>
<keyword evidence="5" id="KW-1185">Reference proteome</keyword>
<evidence type="ECO:0000256" key="1">
    <source>
        <dbReference type="ARBA" id="ARBA00022722"/>
    </source>
</evidence>